<evidence type="ECO:0000256" key="1">
    <source>
        <dbReference type="SAM" id="MobiDB-lite"/>
    </source>
</evidence>
<protein>
    <submittedName>
        <fullName evidence="2">Uncharacterized protein</fullName>
    </submittedName>
</protein>
<feature type="region of interest" description="Disordered" evidence="1">
    <location>
        <begin position="28"/>
        <end position="55"/>
    </location>
</feature>
<dbReference type="AlphaFoldDB" id="A0A5B7JQL7"/>
<evidence type="ECO:0000313" key="3">
    <source>
        <dbReference type="Proteomes" id="UP000324222"/>
    </source>
</evidence>
<organism evidence="2 3">
    <name type="scientific">Portunus trituberculatus</name>
    <name type="common">Swimming crab</name>
    <name type="synonym">Neptunus trituberculatus</name>
    <dbReference type="NCBI Taxonomy" id="210409"/>
    <lineage>
        <taxon>Eukaryota</taxon>
        <taxon>Metazoa</taxon>
        <taxon>Ecdysozoa</taxon>
        <taxon>Arthropoda</taxon>
        <taxon>Crustacea</taxon>
        <taxon>Multicrustacea</taxon>
        <taxon>Malacostraca</taxon>
        <taxon>Eumalacostraca</taxon>
        <taxon>Eucarida</taxon>
        <taxon>Decapoda</taxon>
        <taxon>Pleocyemata</taxon>
        <taxon>Brachyura</taxon>
        <taxon>Eubrachyura</taxon>
        <taxon>Portunoidea</taxon>
        <taxon>Portunidae</taxon>
        <taxon>Portuninae</taxon>
        <taxon>Portunus</taxon>
    </lineage>
</organism>
<proteinExistence type="predicted"/>
<dbReference type="EMBL" id="VSRR010102171">
    <property type="protein sequence ID" value="MPC95417.1"/>
    <property type="molecule type" value="Genomic_DNA"/>
</dbReference>
<accession>A0A5B7JQL7</accession>
<name>A0A5B7JQL7_PORTR</name>
<dbReference type="Proteomes" id="UP000324222">
    <property type="component" value="Unassembled WGS sequence"/>
</dbReference>
<reference evidence="2 3" key="1">
    <citation type="submission" date="2019-05" db="EMBL/GenBank/DDBJ databases">
        <title>Another draft genome of Portunus trituberculatus and its Hox gene families provides insights of decapod evolution.</title>
        <authorList>
            <person name="Jeong J.-H."/>
            <person name="Song I."/>
            <person name="Kim S."/>
            <person name="Choi T."/>
            <person name="Kim D."/>
            <person name="Ryu S."/>
            <person name="Kim W."/>
        </authorList>
    </citation>
    <scope>NUCLEOTIDE SEQUENCE [LARGE SCALE GENOMIC DNA]</scope>
    <source>
        <tissue evidence="2">Muscle</tissue>
    </source>
</reference>
<evidence type="ECO:0000313" key="2">
    <source>
        <dbReference type="EMBL" id="MPC95417.1"/>
    </source>
</evidence>
<keyword evidence="3" id="KW-1185">Reference proteome</keyword>
<gene>
    <name evidence="2" type="ORF">E2C01_090627</name>
</gene>
<feature type="compositionally biased region" description="Polar residues" evidence="1">
    <location>
        <begin position="29"/>
        <end position="46"/>
    </location>
</feature>
<sequence>MHYNLRPTSDSALSDCLLLVPPSPRPLNATPTYHLSPVPFTNTTDVGTPPTPSQQSINASFTKLNLRQYITHAYSTPHQSFPPSPMASQYLSRPSGIGNC</sequence>
<feature type="region of interest" description="Disordered" evidence="1">
    <location>
        <begin position="75"/>
        <end position="100"/>
    </location>
</feature>
<comment type="caution">
    <text evidence="2">The sequence shown here is derived from an EMBL/GenBank/DDBJ whole genome shotgun (WGS) entry which is preliminary data.</text>
</comment>